<evidence type="ECO:0000256" key="1">
    <source>
        <dbReference type="ARBA" id="ARBA00001698"/>
    </source>
</evidence>
<feature type="transmembrane region" description="Helical" evidence="24">
    <location>
        <begin position="133"/>
        <end position="156"/>
    </location>
</feature>
<feature type="transmembrane region" description="Helical" evidence="24">
    <location>
        <begin position="12"/>
        <end position="34"/>
    </location>
</feature>
<evidence type="ECO:0000256" key="22">
    <source>
        <dbReference type="ARBA" id="ARBA00032743"/>
    </source>
</evidence>
<organism evidence="25 26">
    <name type="scientific">Pradoshia eiseniae</name>
    <dbReference type="NCBI Taxonomy" id="2064768"/>
    <lineage>
        <taxon>Bacteria</taxon>
        <taxon>Bacillati</taxon>
        <taxon>Bacillota</taxon>
        <taxon>Bacilli</taxon>
        <taxon>Bacillales</taxon>
        <taxon>Bacillaceae</taxon>
        <taxon>Pradoshia</taxon>
    </lineage>
</organism>
<dbReference type="Pfam" id="PF01148">
    <property type="entry name" value="CTP_transf_1"/>
    <property type="match status" value="1"/>
</dbReference>
<evidence type="ECO:0000256" key="21">
    <source>
        <dbReference type="ARBA" id="ARBA00032396"/>
    </source>
</evidence>
<dbReference type="GO" id="GO:0004605">
    <property type="term" value="F:phosphatidate cytidylyltransferase activity"/>
    <property type="evidence" value="ECO:0007669"/>
    <property type="project" value="UniProtKB-EC"/>
</dbReference>
<keyword evidence="12 25" id="KW-0548">Nucleotidyltransferase</keyword>
<dbReference type="AlphaFoldDB" id="A0A2S7N1G2"/>
<protein>
    <recommendedName>
        <fullName evidence="7">Phosphatidate cytidylyltransferase</fullName>
        <ecNumber evidence="6">2.7.7.41</ecNumber>
    </recommendedName>
    <alternativeName>
        <fullName evidence="20">CDP-DAG synthase</fullName>
    </alternativeName>
    <alternativeName>
        <fullName evidence="22">CDP-DG synthase</fullName>
    </alternativeName>
    <alternativeName>
        <fullName evidence="18">CDP-diacylglycerol synthase</fullName>
    </alternativeName>
    <alternativeName>
        <fullName evidence="21">CDP-diglyceride pyrophosphorylase</fullName>
    </alternativeName>
    <alternativeName>
        <fullName evidence="23">CDP-diglyceride synthase</fullName>
    </alternativeName>
    <alternativeName>
        <fullName evidence="19">CTP:phosphatidate cytidylyltransferase</fullName>
    </alternativeName>
</protein>
<evidence type="ECO:0000256" key="18">
    <source>
        <dbReference type="ARBA" id="ARBA00029893"/>
    </source>
</evidence>
<dbReference type="EMBL" id="PKOZ01000003">
    <property type="protein sequence ID" value="PQD95840.1"/>
    <property type="molecule type" value="Genomic_DNA"/>
</dbReference>
<dbReference type="PANTHER" id="PTHR46382:SF1">
    <property type="entry name" value="PHOSPHATIDATE CYTIDYLYLTRANSFERASE"/>
    <property type="match status" value="1"/>
</dbReference>
<comment type="subcellular location">
    <subcellularLocation>
        <location evidence="2">Cell membrane</location>
        <topology evidence="2">Multi-pass membrane protein</topology>
    </subcellularLocation>
</comment>
<evidence type="ECO:0000256" key="13">
    <source>
        <dbReference type="ARBA" id="ARBA00022989"/>
    </source>
</evidence>
<evidence type="ECO:0000256" key="10">
    <source>
        <dbReference type="ARBA" id="ARBA00022679"/>
    </source>
</evidence>
<accession>A0A2S7N1G2</accession>
<keyword evidence="8" id="KW-1003">Cell membrane</keyword>
<evidence type="ECO:0000313" key="26">
    <source>
        <dbReference type="Proteomes" id="UP000239663"/>
    </source>
</evidence>
<keyword evidence="14" id="KW-0443">Lipid metabolism</keyword>
<comment type="catalytic activity">
    <reaction evidence="1">
        <text>a 1,2-diacyl-sn-glycero-3-phosphate + CTP + H(+) = a CDP-1,2-diacyl-sn-glycerol + diphosphate</text>
        <dbReference type="Rhea" id="RHEA:16229"/>
        <dbReference type="ChEBI" id="CHEBI:15378"/>
        <dbReference type="ChEBI" id="CHEBI:33019"/>
        <dbReference type="ChEBI" id="CHEBI:37563"/>
        <dbReference type="ChEBI" id="CHEBI:58332"/>
        <dbReference type="ChEBI" id="CHEBI:58608"/>
        <dbReference type="EC" id="2.7.7.41"/>
    </reaction>
</comment>
<evidence type="ECO:0000256" key="16">
    <source>
        <dbReference type="ARBA" id="ARBA00023209"/>
    </source>
</evidence>
<dbReference type="PANTHER" id="PTHR46382">
    <property type="entry name" value="PHOSPHATIDATE CYTIDYLYLTRANSFERASE"/>
    <property type="match status" value="1"/>
</dbReference>
<keyword evidence="9" id="KW-0444">Lipid biosynthesis</keyword>
<dbReference type="Proteomes" id="UP000239663">
    <property type="component" value="Unassembled WGS sequence"/>
</dbReference>
<dbReference type="RefSeq" id="WP_104848984.1">
    <property type="nucleotide sequence ID" value="NZ_PKOZ01000003.1"/>
</dbReference>
<evidence type="ECO:0000256" key="17">
    <source>
        <dbReference type="ARBA" id="ARBA00023264"/>
    </source>
</evidence>
<comment type="caution">
    <text evidence="25">The sequence shown here is derived from an EMBL/GenBank/DDBJ whole genome shotgun (WGS) entry which is preliminary data.</text>
</comment>
<comment type="pathway">
    <text evidence="3">Phospholipid metabolism; CDP-diacylglycerol biosynthesis; CDP-diacylglycerol from sn-glycerol 3-phosphate: step 3/3.</text>
</comment>
<gene>
    <name evidence="25" type="ORF">CYL18_08105</name>
</gene>
<evidence type="ECO:0000256" key="4">
    <source>
        <dbReference type="ARBA" id="ARBA00005189"/>
    </source>
</evidence>
<evidence type="ECO:0000256" key="24">
    <source>
        <dbReference type="SAM" id="Phobius"/>
    </source>
</evidence>
<feature type="transmembrane region" description="Helical" evidence="24">
    <location>
        <begin position="176"/>
        <end position="194"/>
    </location>
</feature>
<keyword evidence="17" id="KW-1208">Phospholipid metabolism</keyword>
<dbReference type="GO" id="GO:0005886">
    <property type="term" value="C:plasma membrane"/>
    <property type="evidence" value="ECO:0007669"/>
    <property type="project" value="UniProtKB-SubCell"/>
</dbReference>
<evidence type="ECO:0000313" key="25">
    <source>
        <dbReference type="EMBL" id="PQD95840.1"/>
    </source>
</evidence>
<evidence type="ECO:0000256" key="6">
    <source>
        <dbReference type="ARBA" id="ARBA00012487"/>
    </source>
</evidence>
<dbReference type="OrthoDB" id="9799199at2"/>
<evidence type="ECO:0000256" key="5">
    <source>
        <dbReference type="ARBA" id="ARBA00010185"/>
    </source>
</evidence>
<keyword evidence="16" id="KW-0594">Phospholipid biosynthesis</keyword>
<sequence length="263" mass="29684">MKQRIITAVVAMALFLPILIYGNLPFLFLIYAMATVGLYELIKMKRLPMMTISTLLSFLMLWVLLIPDRYDSFFSMIQYDKMDLLIIGAFLLLIVTVVSKNAFTYDDAAFLLLSVLYIGISFYYFYHTRAGEAGLATILFVLITIWVTDSGAYFVGRSLGSRKLWPEISPNKTVEGFFGGIACAIIASILFYFFNVLDYNIGKMMIIALLIAVFGQLGDLVQSAYKRHYGVKDSGNLLPGHGGILDRFDSLLFVLPILHFFIF</sequence>
<evidence type="ECO:0000256" key="9">
    <source>
        <dbReference type="ARBA" id="ARBA00022516"/>
    </source>
</evidence>
<reference evidence="25 26" key="1">
    <citation type="submission" date="2017-12" db="EMBL/GenBank/DDBJ databases">
        <title>Taxonomic description and draft genome of Pradoshia cofamensis Gen. nov., sp. nov., a thermotolerant bacillale isolated from anterior gut of earthworm Eisenia fetida.</title>
        <authorList>
            <person name="Saha T."/>
            <person name="Chakraborty R."/>
        </authorList>
    </citation>
    <scope>NUCLEOTIDE SEQUENCE [LARGE SCALE GENOMIC DNA]</scope>
    <source>
        <strain evidence="25 26">EAG3</strain>
    </source>
</reference>
<proteinExistence type="inferred from homology"/>
<dbReference type="EC" id="2.7.7.41" evidence="6"/>
<comment type="pathway">
    <text evidence="4">Lipid metabolism.</text>
</comment>
<evidence type="ECO:0000256" key="20">
    <source>
        <dbReference type="ARBA" id="ARBA00032253"/>
    </source>
</evidence>
<evidence type="ECO:0000256" key="19">
    <source>
        <dbReference type="ARBA" id="ARBA00031825"/>
    </source>
</evidence>
<keyword evidence="13 24" id="KW-1133">Transmembrane helix</keyword>
<evidence type="ECO:0000256" key="14">
    <source>
        <dbReference type="ARBA" id="ARBA00023098"/>
    </source>
</evidence>
<comment type="similarity">
    <text evidence="5">Belongs to the CDS family.</text>
</comment>
<keyword evidence="10 25" id="KW-0808">Transferase</keyword>
<feature type="transmembrane region" description="Helical" evidence="24">
    <location>
        <begin position="46"/>
        <end position="64"/>
    </location>
</feature>
<keyword evidence="11 24" id="KW-0812">Transmembrane</keyword>
<evidence type="ECO:0000256" key="3">
    <source>
        <dbReference type="ARBA" id="ARBA00005119"/>
    </source>
</evidence>
<keyword evidence="15 24" id="KW-0472">Membrane</keyword>
<name>A0A2S7N1G2_9BACI</name>
<evidence type="ECO:0000256" key="12">
    <source>
        <dbReference type="ARBA" id="ARBA00022695"/>
    </source>
</evidence>
<evidence type="ECO:0000256" key="15">
    <source>
        <dbReference type="ARBA" id="ARBA00023136"/>
    </source>
</evidence>
<keyword evidence="26" id="KW-1185">Reference proteome</keyword>
<evidence type="ECO:0000256" key="7">
    <source>
        <dbReference type="ARBA" id="ARBA00019373"/>
    </source>
</evidence>
<evidence type="ECO:0000256" key="8">
    <source>
        <dbReference type="ARBA" id="ARBA00022475"/>
    </source>
</evidence>
<evidence type="ECO:0000256" key="23">
    <source>
        <dbReference type="ARBA" id="ARBA00033406"/>
    </source>
</evidence>
<feature type="transmembrane region" description="Helical" evidence="24">
    <location>
        <begin position="84"/>
        <end position="103"/>
    </location>
</feature>
<feature type="transmembrane region" description="Helical" evidence="24">
    <location>
        <begin position="109"/>
        <end position="126"/>
    </location>
</feature>
<dbReference type="GO" id="GO:0016024">
    <property type="term" value="P:CDP-diacylglycerol biosynthetic process"/>
    <property type="evidence" value="ECO:0007669"/>
    <property type="project" value="TreeGrafter"/>
</dbReference>
<evidence type="ECO:0000256" key="11">
    <source>
        <dbReference type="ARBA" id="ARBA00022692"/>
    </source>
</evidence>
<evidence type="ECO:0000256" key="2">
    <source>
        <dbReference type="ARBA" id="ARBA00004651"/>
    </source>
</evidence>